<evidence type="ECO:0000313" key="2">
    <source>
        <dbReference type="Proteomes" id="UP000553756"/>
    </source>
</evidence>
<name>A0ABX1SY63_9BIFI</name>
<gene>
    <name evidence="1" type="ORF">G1C94_1401</name>
</gene>
<organism evidence="1 2">
    <name type="scientific">Bifidobacterium panos</name>
    <dbReference type="NCBI Taxonomy" id="2675321"/>
    <lineage>
        <taxon>Bacteria</taxon>
        <taxon>Bacillati</taxon>
        <taxon>Actinomycetota</taxon>
        <taxon>Actinomycetes</taxon>
        <taxon>Bifidobacteriales</taxon>
        <taxon>Bifidobacteriaceae</taxon>
        <taxon>Bifidobacterium</taxon>
    </lineage>
</organism>
<dbReference type="EMBL" id="JAAIIJ010000028">
    <property type="protein sequence ID" value="NMN02779.1"/>
    <property type="molecule type" value="Genomic_DNA"/>
</dbReference>
<evidence type="ECO:0000313" key="1">
    <source>
        <dbReference type="EMBL" id="NMN02779.1"/>
    </source>
</evidence>
<reference evidence="1 2" key="1">
    <citation type="submission" date="2020-02" db="EMBL/GenBank/DDBJ databases">
        <title>Characterization of phylogenetic diversity of novel bifidobacterial species isolated in Czech ZOOs.</title>
        <authorList>
            <person name="Lugli G.A."/>
            <person name="Vera N.B."/>
            <person name="Ventura M."/>
        </authorList>
    </citation>
    <scope>NUCLEOTIDE SEQUENCE [LARGE SCALE GENOMIC DNA]</scope>
    <source>
        <strain evidence="1 2">DSM 109963</strain>
    </source>
</reference>
<keyword evidence="2" id="KW-1185">Reference proteome</keyword>
<dbReference type="RefSeq" id="WP_172147012.1">
    <property type="nucleotide sequence ID" value="NZ_JAAIIJ010000028.1"/>
</dbReference>
<protein>
    <submittedName>
        <fullName evidence="1">K structural protein</fullName>
    </submittedName>
</protein>
<accession>A0ABX1SY63</accession>
<sequence>MEFGVHSIGAAIPKDNQAWLVNGISDAKRSITLDLSTFVADKDKEADYFASLSDTDTVGYLKSGIPLARITDTNLFGPYDPKATDGRQLKIEGLLESQFRVEFTRTGIKADSTSAAMWYMAVIDTAELPYSVDGAAWGGLFLDRPKNAPVVNLSAAVAATAGTKG</sequence>
<proteinExistence type="predicted"/>
<dbReference type="Proteomes" id="UP000553756">
    <property type="component" value="Unassembled WGS sequence"/>
</dbReference>
<comment type="caution">
    <text evidence="1">The sequence shown here is derived from an EMBL/GenBank/DDBJ whole genome shotgun (WGS) entry which is preliminary data.</text>
</comment>